<dbReference type="PROSITE" id="PS01186">
    <property type="entry name" value="EGF_2"/>
    <property type="match status" value="1"/>
</dbReference>
<dbReference type="Gene3D" id="2.60.120.260">
    <property type="entry name" value="Galactose-binding domain-like"/>
    <property type="match status" value="1"/>
</dbReference>
<accession>A0A914ZSC9</accession>
<sequence length="247" mass="27802">QYNQEDVDKSNMKTPTFMLTGNRFDSNNNFVLHARMESCIITRIHNNNFVANNERSKSGTAIIEAAPDEHSKQFEVEISNNLWANNKGTWCLYIMANNQNPFNGSVHGNKFERNENIRGSLIVGSSFFRINGNEFNNHLEQFDLEVDFLQNDSLDAANNYWGYEDDESIEKRVLDGRSDHSRGIAKIRPINLKRAATIADDCVAVSNCSMNGQCIGRNQCLCESGFAGEDCSRISCLSLNNCSTNGY</sequence>
<keyword evidence="1" id="KW-0245">EGF-like domain</keyword>
<evidence type="ECO:0000313" key="4">
    <source>
        <dbReference type="WBParaSite" id="PgB16_g046_t01"/>
    </source>
</evidence>
<keyword evidence="1" id="KW-1015">Disulfide bond</keyword>
<reference evidence="4" key="1">
    <citation type="submission" date="2022-11" db="UniProtKB">
        <authorList>
            <consortium name="WormBaseParasite"/>
        </authorList>
    </citation>
    <scope>IDENTIFICATION</scope>
</reference>
<dbReference type="PROSITE" id="PS00022">
    <property type="entry name" value="EGF_1"/>
    <property type="match status" value="1"/>
</dbReference>
<organism evidence="3 4">
    <name type="scientific">Parascaris univalens</name>
    <name type="common">Nematode worm</name>
    <dbReference type="NCBI Taxonomy" id="6257"/>
    <lineage>
        <taxon>Eukaryota</taxon>
        <taxon>Metazoa</taxon>
        <taxon>Ecdysozoa</taxon>
        <taxon>Nematoda</taxon>
        <taxon>Chromadorea</taxon>
        <taxon>Rhabditida</taxon>
        <taxon>Spirurina</taxon>
        <taxon>Ascaridomorpha</taxon>
        <taxon>Ascaridoidea</taxon>
        <taxon>Ascarididae</taxon>
        <taxon>Parascaris</taxon>
    </lineage>
</organism>
<dbReference type="CDD" id="cd00054">
    <property type="entry name" value="EGF_CA"/>
    <property type="match status" value="1"/>
</dbReference>
<dbReference type="WBParaSite" id="PgB16_g046_t01">
    <property type="protein sequence ID" value="PgB16_g046_t01"/>
    <property type="gene ID" value="PgB16_g046"/>
</dbReference>
<dbReference type="Proteomes" id="UP000887569">
    <property type="component" value="Unplaced"/>
</dbReference>
<dbReference type="AlphaFoldDB" id="A0A914ZSC9"/>
<protein>
    <submittedName>
        <fullName evidence="4">EGF-like domain-containing protein</fullName>
    </submittedName>
</protein>
<feature type="disulfide bond" evidence="1">
    <location>
        <begin position="222"/>
        <end position="231"/>
    </location>
</feature>
<proteinExistence type="predicted"/>
<comment type="caution">
    <text evidence="1">Lacks conserved residue(s) required for the propagation of feature annotation.</text>
</comment>
<feature type="domain" description="EGF-like" evidence="2">
    <location>
        <begin position="198"/>
        <end position="232"/>
    </location>
</feature>
<name>A0A914ZSC9_PARUN</name>
<evidence type="ECO:0000256" key="1">
    <source>
        <dbReference type="PROSITE-ProRule" id="PRU00076"/>
    </source>
</evidence>
<dbReference type="PROSITE" id="PS50026">
    <property type="entry name" value="EGF_3"/>
    <property type="match status" value="1"/>
</dbReference>
<keyword evidence="3" id="KW-1185">Reference proteome</keyword>
<dbReference type="InterPro" id="IPR000742">
    <property type="entry name" value="EGF"/>
</dbReference>
<evidence type="ECO:0000313" key="3">
    <source>
        <dbReference type="Proteomes" id="UP000887569"/>
    </source>
</evidence>
<evidence type="ECO:0000259" key="2">
    <source>
        <dbReference type="PROSITE" id="PS50026"/>
    </source>
</evidence>